<dbReference type="Pfam" id="PF05345">
    <property type="entry name" value="He_PIG"/>
    <property type="match status" value="2"/>
</dbReference>
<dbReference type="SUPFAM" id="SSF49313">
    <property type="entry name" value="Cadherin-like"/>
    <property type="match status" value="1"/>
</dbReference>
<feature type="transmembrane region" description="Helical" evidence="1">
    <location>
        <begin position="251"/>
        <end position="271"/>
    </location>
</feature>
<dbReference type="EMBL" id="BLAE01000112">
    <property type="protein sequence ID" value="GES16718.1"/>
    <property type="molecule type" value="Genomic_DNA"/>
</dbReference>
<keyword evidence="3" id="KW-1185">Reference proteome</keyword>
<dbReference type="Proteomes" id="UP000331127">
    <property type="component" value="Unassembled WGS sequence"/>
</dbReference>
<organism evidence="2 3">
    <name type="scientific">Acrocarpospora macrocephala</name>
    <dbReference type="NCBI Taxonomy" id="150177"/>
    <lineage>
        <taxon>Bacteria</taxon>
        <taxon>Bacillati</taxon>
        <taxon>Actinomycetota</taxon>
        <taxon>Actinomycetes</taxon>
        <taxon>Streptosporangiales</taxon>
        <taxon>Streptosporangiaceae</taxon>
        <taxon>Acrocarpospora</taxon>
    </lineage>
</organism>
<dbReference type="Gene3D" id="2.60.40.10">
    <property type="entry name" value="Immunoglobulins"/>
    <property type="match status" value="2"/>
</dbReference>
<dbReference type="OrthoDB" id="4168812at2"/>
<dbReference type="RefSeq" id="WP_155361715.1">
    <property type="nucleotide sequence ID" value="NZ_BAAAHL010000070.1"/>
</dbReference>
<dbReference type="GO" id="GO:0005509">
    <property type="term" value="F:calcium ion binding"/>
    <property type="evidence" value="ECO:0007669"/>
    <property type="project" value="InterPro"/>
</dbReference>
<dbReference type="InterPro" id="IPR015919">
    <property type="entry name" value="Cadherin-like_sf"/>
</dbReference>
<accession>A0A5M3XF81</accession>
<keyword evidence="1" id="KW-1133">Transmembrane helix</keyword>
<keyword evidence="1" id="KW-0472">Membrane</keyword>
<evidence type="ECO:0008006" key="4">
    <source>
        <dbReference type="Google" id="ProtNLM"/>
    </source>
</evidence>
<gene>
    <name evidence="2" type="ORF">Amac_103160</name>
</gene>
<dbReference type="InterPro" id="IPR013783">
    <property type="entry name" value="Ig-like_fold"/>
</dbReference>
<proteinExistence type="predicted"/>
<reference evidence="2 3" key="1">
    <citation type="submission" date="2019-10" db="EMBL/GenBank/DDBJ databases">
        <title>Whole genome shotgun sequence of Acrocarpospora macrocephala NBRC 16266.</title>
        <authorList>
            <person name="Ichikawa N."/>
            <person name="Kimura A."/>
            <person name="Kitahashi Y."/>
            <person name="Komaki H."/>
            <person name="Oguchi A."/>
        </authorList>
    </citation>
    <scope>NUCLEOTIDE SEQUENCE [LARGE SCALE GENOMIC DNA]</scope>
    <source>
        <strain evidence="2 3">NBRC 16266</strain>
    </source>
</reference>
<evidence type="ECO:0000313" key="2">
    <source>
        <dbReference type="EMBL" id="GES16718.1"/>
    </source>
</evidence>
<feature type="transmembrane region" description="Helical" evidence="1">
    <location>
        <begin position="25"/>
        <end position="47"/>
    </location>
</feature>
<evidence type="ECO:0000313" key="3">
    <source>
        <dbReference type="Proteomes" id="UP000331127"/>
    </source>
</evidence>
<evidence type="ECO:0000256" key="1">
    <source>
        <dbReference type="SAM" id="Phobius"/>
    </source>
</evidence>
<protein>
    <recommendedName>
        <fullName evidence="4">Dystroglycan-type cadherin-like domain-containing protein</fullName>
    </recommendedName>
</protein>
<keyword evidence="1" id="KW-0812">Transmembrane</keyword>
<name>A0A5M3XF81_9ACTN</name>
<sequence>MTTPVFVRRRARAVEHPVELRFVDMLLTIIATLMVVAIVLSVISAISGSGQPDVVPRVTTRSVPDAIAGRPYELTLAVEGGDGEYTWRAVGGKLPAGLRLSADGVIKGTPVRKQTGSVSVVVRDGSSRVSEARELGMIVRPPAAGTIGPIPPRIIGAVTLLDGAVAGQSYKYTFAADSGTPPYRWSGVALPGGLQLAPDGTLAGRPDAGTSTFTVIMSDSSGATARQQVRLVVQEAPEPLFWRILGWLKTIITWIGYVLFASTVLTLLLGAPPTYGHSGVRGWLRNRSSKRGGEWA</sequence>
<dbReference type="AlphaFoldDB" id="A0A5M3XF81"/>
<dbReference type="GO" id="GO:0016020">
    <property type="term" value="C:membrane"/>
    <property type="evidence" value="ECO:0007669"/>
    <property type="project" value="InterPro"/>
</dbReference>
<comment type="caution">
    <text evidence="2">The sequence shown here is derived from an EMBL/GenBank/DDBJ whole genome shotgun (WGS) entry which is preliminary data.</text>
</comment>
<dbReference type="GO" id="GO:0005975">
    <property type="term" value="P:carbohydrate metabolic process"/>
    <property type="evidence" value="ECO:0007669"/>
    <property type="project" value="UniProtKB-ARBA"/>
</dbReference>